<dbReference type="Proteomes" id="UP001638806">
    <property type="component" value="Unassembled WGS sequence"/>
</dbReference>
<gene>
    <name evidence="1" type="ORF">ACCO45_000964</name>
</gene>
<evidence type="ECO:0000313" key="1">
    <source>
        <dbReference type="EMBL" id="KAL3963960.1"/>
    </source>
</evidence>
<organism evidence="1 2">
    <name type="scientific">Purpureocillium lilacinum</name>
    <name type="common">Paecilomyces lilacinus</name>
    <dbReference type="NCBI Taxonomy" id="33203"/>
    <lineage>
        <taxon>Eukaryota</taxon>
        <taxon>Fungi</taxon>
        <taxon>Dikarya</taxon>
        <taxon>Ascomycota</taxon>
        <taxon>Pezizomycotina</taxon>
        <taxon>Sordariomycetes</taxon>
        <taxon>Hypocreomycetidae</taxon>
        <taxon>Hypocreales</taxon>
        <taxon>Ophiocordycipitaceae</taxon>
        <taxon>Purpureocillium</taxon>
    </lineage>
</organism>
<reference evidence="1" key="1">
    <citation type="submission" date="2024-12" db="EMBL/GenBank/DDBJ databases">
        <title>Comparative genomics and development of molecular markers within Purpureocillium lilacinum and among Purpureocillium species.</title>
        <authorList>
            <person name="Yeh Z.-Y."/>
            <person name="Ni N.-T."/>
            <person name="Lo P.-H."/>
            <person name="Mushyakhwo K."/>
            <person name="Lin C.-F."/>
            <person name="Nai Y.-S."/>
        </authorList>
    </citation>
    <scope>NUCLEOTIDE SEQUENCE</scope>
    <source>
        <strain evidence="1">NCHU-NPUST-175</strain>
    </source>
</reference>
<evidence type="ECO:0000313" key="2">
    <source>
        <dbReference type="Proteomes" id="UP001638806"/>
    </source>
</evidence>
<protein>
    <submittedName>
        <fullName evidence="1">Uncharacterized protein</fullName>
    </submittedName>
</protein>
<dbReference type="EMBL" id="JBGNUJ010000002">
    <property type="protein sequence ID" value="KAL3963960.1"/>
    <property type="molecule type" value="Genomic_DNA"/>
</dbReference>
<sequence length="913" mass="101277">MIHPSRQAYVEEARPEAGLALEDLPDDHDYDMPTAGGSSEKASAILNQFNRKRLAATIAVPTDDGRVRARLREMGEPVTLFGEGPAERRDRLRELLTIQAEMSGLENGDITMEDAPEEEEAAEAEEEFYSRGGKELLQARIKISEFSLPRAKRRVAFLKEEATIPLRTQGSQTVGERHISMTRISPDGKLVAVGNWGGQVKLVELPTLTEKMTYRGHTNKISGLSWFPGATLPEHNVSPDSVNLASGGAEGLVQLWSLTKDTPLSTLQGHSQRVCRTEFHPSGKYLASASEDTSWRLWDVETTAEVLLQEGHSRGVYAISFNTDGSLLASAGLDSIGRIWDLRSGRTVMILDGHLDGHIKPIHALDWSSDGHRVLSGSADGWIKCWDVRKVQRTGGIGAHSSAVSDMRWFKGIDDPVDGTPPAPDEKGNRVPIKSGTFFVSSGFDRNVKIFSADDWTLVQTLSGHTGPVASVDYSRDGRWIAPATIVDPREGYQPPSLPAGGNRHDRPSRSPTRRREVPPAAPTPPQHSSRTSPPRSSAVSGPQSPAQSGRQTPLAGVNQWSFSWDEVHSTPSIVDGIAPAEERLRRAKGVNFIYQAGVMLDLPQITLWVASVFFHRFYMRFSMVEEKGGIHHYNIAATALFLANKVEENCRKTKDIIIAVAKVAQKNTKLIIDEQSKEYWRWRDSILTYEEIMLEQLTFDLMVDNPYRNLFELLGQLDIVHNKNLRQSAWAFCNDAGLTALPLLIESRDVAICAIFFASIHAKEQIDDINGEPWWKYLNVNEARCARSIEVMRQFYTENPLRKQNPSLPSPAFDLEVTRRRADTLLSQPETLSSAGTPMDMERASRSPMARTNGGTDRRGLEPGSQPRVAGSDYAPRSPAKRKEADVESGAENDRAEKRARVSEDEGELIED</sequence>
<name>A0ACC4E5N5_PURLI</name>
<proteinExistence type="predicted"/>
<keyword evidence="2" id="KW-1185">Reference proteome</keyword>
<comment type="caution">
    <text evidence="1">The sequence shown here is derived from an EMBL/GenBank/DDBJ whole genome shotgun (WGS) entry which is preliminary data.</text>
</comment>
<accession>A0ACC4E5N5</accession>